<dbReference type="Proteomes" id="UP000522262">
    <property type="component" value="Unassembled WGS sequence"/>
</dbReference>
<evidence type="ECO:0000313" key="2">
    <source>
        <dbReference type="Proteomes" id="UP000522262"/>
    </source>
</evidence>
<accession>A0A8H5N7C2</accession>
<sequence>MGFWSSLVNSATHAVHWVSNNAGNIGDAAKVVAGVIGAAAMTEDELAAEGNNILPTFYSHIVKAEGKLLDAAKDNLKSPVVANDEHVKTVDLPGLWPSPGGTIDDPAVIPGISIDINKLLVLKNIPNNLKSDDGQVRDVGESIANQIFNFSRAEPIDKDSAIFKIPVEVLHLGKPFIGGGMVAYKIPLGNAGSFDAWHSHVRLHYIYDDAAEKKFREEKLALAIKPSPTNIDAAGAYNLTTISAQWNGSRGIAPQMTAAVQKVVDDAKGKVTVLSHAVNDGTRFKYQFRTAVSVGPAQVASQLSTALSAVLPDPTPENPLPRMPTIKVSNVQTYI</sequence>
<proteinExistence type="predicted"/>
<organism evidence="1 2">
    <name type="scientific">Fusarium mexicanum</name>
    <dbReference type="NCBI Taxonomy" id="751941"/>
    <lineage>
        <taxon>Eukaryota</taxon>
        <taxon>Fungi</taxon>
        <taxon>Dikarya</taxon>
        <taxon>Ascomycota</taxon>
        <taxon>Pezizomycotina</taxon>
        <taxon>Sordariomycetes</taxon>
        <taxon>Hypocreomycetidae</taxon>
        <taxon>Hypocreales</taxon>
        <taxon>Nectriaceae</taxon>
        <taxon>Fusarium</taxon>
        <taxon>Fusarium fujikuroi species complex</taxon>
    </lineage>
</organism>
<gene>
    <name evidence="1" type="ORF">FMEXI_1553</name>
</gene>
<protein>
    <submittedName>
        <fullName evidence="1">Uncharacterized protein</fullName>
    </submittedName>
</protein>
<dbReference type="EMBL" id="JAAOAM010000036">
    <property type="protein sequence ID" value="KAF5555382.1"/>
    <property type="molecule type" value="Genomic_DNA"/>
</dbReference>
<name>A0A8H5N7C2_9HYPO</name>
<keyword evidence="2" id="KW-1185">Reference proteome</keyword>
<evidence type="ECO:0000313" key="1">
    <source>
        <dbReference type="EMBL" id="KAF5555382.1"/>
    </source>
</evidence>
<dbReference type="AlphaFoldDB" id="A0A8H5N7C2"/>
<reference evidence="1 2" key="1">
    <citation type="submission" date="2020-05" db="EMBL/GenBank/DDBJ databases">
        <title>Identification and distribution of gene clusters putatively required for synthesis of sphingolipid metabolism inhibitors in phylogenetically diverse species of the filamentous fungus Fusarium.</title>
        <authorList>
            <person name="Kim H.-S."/>
            <person name="Busman M."/>
            <person name="Brown D.W."/>
            <person name="Divon H."/>
            <person name="Uhlig S."/>
            <person name="Proctor R.H."/>
        </authorList>
    </citation>
    <scope>NUCLEOTIDE SEQUENCE [LARGE SCALE GENOMIC DNA]</scope>
    <source>
        <strain evidence="1 2">NRRL 53147</strain>
    </source>
</reference>
<comment type="caution">
    <text evidence="1">The sequence shown here is derived from an EMBL/GenBank/DDBJ whole genome shotgun (WGS) entry which is preliminary data.</text>
</comment>